<dbReference type="InParanoid" id="A0A067NDL6"/>
<dbReference type="PANTHER" id="PTHR22935:SF95">
    <property type="entry name" value="BETA-LACTAMASE-LIKE 1-RELATED"/>
    <property type="match status" value="1"/>
</dbReference>
<dbReference type="Pfam" id="PF00144">
    <property type="entry name" value="Beta-lactamase"/>
    <property type="match status" value="1"/>
</dbReference>
<organism evidence="4 5">
    <name type="scientific">Botryobasidium botryosum (strain FD-172 SS1)</name>
    <dbReference type="NCBI Taxonomy" id="930990"/>
    <lineage>
        <taxon>Eukaryota</taxon>
        <taxon>Fungi</taxon>
        <taxon>Dikarya</taxon>
        <taxon>Basidiomycota</taxon>
        <taxon>Agaricomycotina</taxon>
        <taxon>Agaricomycetes</taxon>
        <taxon>Cantharellales</taxon>
        <taxon>Botryobasidiaceae</taxon>
        <taxon>Botryobasidium</taxon>
    </lineage>
</organism>
<dbReference type="PANTHER" id="PTHR22935">
    <property type="entry name" value="PENICILLIN-BINDING PROTEIN"/>
    <property type="match status" value="1"/>
</dbReference>
<dbReference type="HOGENOM" id="CLU_030521_0_0_1"/>
<accession>A0A067NDL6</accession>
<sequence length="570" mass="62881">MASDKREDLPVYAQAPPRHPSLSKFQLITLATTFLAILSLACTKLYPRAPRQFSSHEDAQCRAPLPQFLVNHHLSADHPALRRAARNLDQALDAWFSKGGLDSIAVAVVTSDGSVYEEFRGVLRANETASEKRGLVDRHSIYRLGSNSKLFTCLESFILRDRGVVNLDESLDKMFPDLSRGRDPITMRQLMSHMSGIGADWPPGDAEGKWPKSRDGAGPPPYNGRHDPDIPMLLDAIGQNPFVARPYTFPSYSNSGYSLLGVANVAANQAAEGSDAPSTHAELMHRDIFVPLGLNGSSFIASNTNKNHLVVASVYPGEIDHDLGVVNNPAAGQMGSLSDLVKVMQTLIDPNRPGSLLRPYTIREWLRPMHAWWDDYSETGLLWEIYKSEDSYGRKLRYYQKMGGLPGHYTAFTLAPTSSFGVIVLTSGPTLQLIELNRLVFSHFQPAFDAITEELTERLIAGEWTSVDEAVQITIIIEAGSLFVSKYVVNGTDVLEATQPYRGPSALWSTGDNEFRLATSMPGSGCLLQWIGLDQYGYIRGFPTNMMRIVEGSDGVVLQVPAIDVNLERR</sequence>
<dbReference type="STRING" id="930990.A0A067NDL6"/>
<dbReference type="InterPro" id="IPR001466">
    <property type="entry name" value="Beta-lactam-related"/>
</dbReference>
<feature type="compositionally biased region" description="Basic and acidic residues" evidence="2">
    <location>
        <begin position="206"/>
        <end position="215"/>
    </location>
</feature>
<gene>
    <name evidence="4" type="ORF">BOTBODRAFT_169032</name>
</gene>
<dbReference type="SUPFAM" id="SSF56601">
    <property type="entry name" value="beta-lactamase/transpeptidase-like"/>
    <property type="match status" value="1"/>
</dbReference>
<dbReference type="EMBL" id="KL198016">
    <property type="protein sequence ID" value="KDQ21841.1"/>
    <property type="molecule type" value="Genomic_DNA"/>
</dbReference>
<evidence type="ECO:0000313" key="4">
    <source>
        <dbReference type="EMBL" id="KDQ21841.1"/>
    </source>
</evidence>
<dbReference type="AlphaFoldDB" id="A0A067NDL6"/>
<feature type="domain" description="Beta-lactamase-related" evidence="3">
    <location>
        <begin position="93"/>
        <end position="430"/>
    </location>
</feature>
<proteinExistence type="inferred from homology"/>
<feature type="region of interest" description="Disordered" evidence="2">
    <location>
        <begin position="201"/>
        <end position="225"/>
    </location>
</feature>
<evidence type="ECO:0000256" key="2">
    <source>
        <dbReference type="SAM" id="MobiDB-lite"/>
    </source>
</evidence>
<evidence type="ECO:0000259" key="3">
    <source>
        <dbReference type="Pfam" id="PF00144"/>
    </source>
</evidence>
<dbReference type="Proteomes" id="UP000027195">
    <property type="component" value="Unassembled WGS sequence"/>
</dbReference>
<dbReference type="Gene3D" id="3.40.710.10">
    <property type="entry name" value="DD-peptidase/beta-lactamase superfamily"/>
    <property type="match status" value="1"/>
</dbReference>
<dbReference type="InterPro" id="IPR051478">
    <property type="entry name" value="Beta-lactamase-like_AB/R"/>
</dbReference>
<name>A0A067NDL6_BOTB1</name>
<reference evidence="5" key="1">
    <citation type="journal article" date="2014" name="Proc. Natl. Acad. Sci. U.S.A.">
        <title>Extensive sampling of basidiomycete genomes demonstrates inadequacy of the white-rot/brown-rot paradigm for wood decay fungi.</title>
        <authorList>
            <person name="Riley R."/>
            <person name="Salamov A.A."/>
            <person name="Brown D.W."/>
            <person name="Nagy L.G."/>
            <person name="Floudas D."/>
            <person name="Held B.W."/>
            <person name="Levasseur A."/>
            <person name="Lombard V."/>
            <person name="Morin E."/>
            <person name="Otillar R."/>
            <person name="Lindquist E.A."/>
            <person name="Sun H."/>
            <person name="LaButti K.M."/>
            <person name="Schmutz J."/>
            <person name="Jabbour D."/>
            <person name="Luo H."/>
            <person name="Baker S.E."/>
            <person name="Pisabarro A.G."/>
            <person name="Walton J.D."/>
            <person name="Blanchette R.A."/>
            <person name="Henrissat B."/>
            <person name="Martin F."/>
            <person name="Cullen D."/>
            <person name="Hibbett D.S."/>
            <person name="Grigoriev I.V."/>
        </authorList>
    </citation>
    <scope>NUCLEOTIDE SEQUENCE [LARGE SCALE GENOMIC DNA]</scope>
    <source>
        <strain evidence="5">FD-172 SS1</strain>
    </source>
</reference>
<evidence type="ECO:0000256" key="1">
    <source>
        <dbReference type="ARBA" id="ARBA00038473"/>
    </source>
</evidence>
<dbReference type="OrthoDB" id="428260at2759"/>
<comment type="similarity">
    <text evidence="1">Belongs to the beta-lactamase family.</text>
</comment>
<evidence type="ECO:0000313" key="5">
    <source>
        <dbReference type="Proteomes" id="UP000027195"/>
    </source>
</evidence>
<dbReference type="InterPro" id="IPR012338">
    <property type="entry name" value="Beta-lactam/transpept-like"/>
</dbReference>
<protein>
    <recommendedName>
        <fullName evidence="3">Beta-lactamase-related domain-containing protein</fullName>
    </recommendedName>
</protein>
<keyword evidence="5" id="KW-1185">Reference proteome</keyword>